<organism evidence="1 2">
    <name type="scientific">Alicyclobacillus ferrooxydans</name>
    <dbReference type="NCBI Taxonomy" id="471514"/>
    <lineage>
        <taxon>Bacteria</taxon>
        <taxon>Bacillati</taxon>
        <taxon>Bacillota</taxon>
        <taxon>Bacilli</taxon>
        <taxon>Bacillales</taxon>
        <taxon>Alicyclobacillaceae</taxon>
        <taxon>Alicyclobacillus</taxon>
    </lineage>
</organism>
<dbReference type="EMBL" id="LJCO01000008">
    <property type="protein sequence ID" value="KPV45523.1"/>
    <property type="molecule type" value="Genomic_DNA"/>
</dbReference>
<dbReference type="Proteomes" id="UP000050482">
    <property type="component" value="Unassembled WGS sequence"/>
</dbReference>
<evidence type="ECO:0000313" key="2">
    <source>
        <dbReference type="Proteomes" id="UP000050482"/>
    </source>
</evidence>
<dbReference type="RefSeq" id="WP_054967282.1">
    <property type="nucleotide sequence ID" value="NZ_LJCO01000008.1"/>
</dbReference>
<dbReference type="PATRIC" id="fig|471514.4.peg.132"/>
<accession>A0A0P9CIQ3</accession>
<dbReference type="AlphaFoldDB" id="A0A0P9CIQ3"/>
<sequence length="74" mass="7991">MESFVYCLNCDCLHLASEVKRQFSTGFRRINGVDYALGVCNITSRKEALTGHVNSLRATAVADGKPAQEDAIGA</sequence>
<name>A0A0P9CIQ3_9BACL</name>
<reference evidence="1 2" key="1">
    <citation type="submission" date="2015-09" db="EMBL/GenBank/DDBJ databases">
        <title>Draft genome sequence of Alicyclobacillus ferrooxydans DSM 22381.</title>
        <authorList>
            <person name="Hemp J."/>
        </authorList>
    </citation>
    <scope>NUCLEOTIDE SEQUENCE [LARGE SCALE GENOMIC DNA]</scope>
    <source>
        <strain evidence="1 2">TC-34</strain>
    </source>
</reference>
<evidence type="ECO:0000313" key="1">
    <source>
        <dbReference type="EMBL" id="KPV45523.1"/>
    </source>
</evidence>
<comment type="caution">
    <text evidence="1">The sequence shown here is derived from an EMBL/GenBank/DDBJ whole genome shotgun (WGS) entry which is preliminary data.</text>
</comment>
<gene>
    <name evidence="1" type="ORF">AN477_00785</name>
</gene>
<protein>
    <submittedName>
        <fullName evidence="1">Uncharacterized protein</fullName>
    </submittedName>
</protein>
<keyword evidence="2" id="KW-1185">Reference proteome</keyword>
<proteinExistence type="predicted"/>